<proteinExistence type="predicted"/>
<accession>A0ABX9M364</accession>
<keyword evidence="2" id="KW-1185">Reference proteome</keyword>
<evidence type="ECO:0000313" key="1">
    <source>
        <dbReference type="EMBL" id="RHX80048.1"/>
    </source>
</evidence>
<sequence length="102" mass="12023">MFYKFLIFSFSFCLFLVCDKTDSNQTQGDALSNAKTLKAAESYTCPHKLMQIRILPHPPNFLKMKDIQYCFYKRENNKYSFYLTLFPGEKPLTIGDRDSIVW</sequence>
<dbReference type="Proteomes" id="UP000285569">
    <property type="component" value="Unassembled WGS sequence"/>
</dbReference>
<dbReference type="EMBL" id="QHCR01000004">
    <property type="protein sequence ID" value="RHX80048.1"/>
    <property type="molecule type" value="Genomic_DNA"/>
</dbReference>
<reference evidence="1 2" key="2">
    <citation type="journal article" date="2020" name="Int. J. Syst. Evol. Microbiol.">
        <title>Leptospira yasudae sp. nov. and Leptospira stimsonii sp. nov., two new species of the pathogenic group isolated from environmental sources.</title>
        <authorList>
            <person name="Casanovas-Massana A."/>
            <person name="Hamond C."/>
            <person name="Santos L.A."/>
            <person name="de Oliveira D."/>
            <person name="Hacker K.P."/>
            <person name="Balassiano I."/>
            <person name="Costa F."/>
            <person name="Medeiros M.A."/>
            <person name="Reis M.G."/>
            <person name="Ko A.I."/>
            <person name="Wunder E.A."/>
        </authorList>
    </citation>
    <scope>NUCLEOTIDE SEQUENCE [LARGE SCALE GENOMIC DNA]</scope>
    <source>
        <strain evidence="1 2">B21</strain>
    </source>
</reference>
<evidence type="ECO:0000313" key="2">
    <source>
        <dbReference type="Proteomes" id="UP000285569"/>
    </source>
</evidence>
<comment type="caution">
    <text evidence="1">The sequence shown here is derived from an EMBL/GenBank/DDBJ whole genome shotgun (WGS) entry which is preliminary data.</text>
</comment>
<protein>
    <recommendedName>
        <fullName evidence="3">Lipoprotein</fullName>
    </recommendedName>
</protein>
<reference evidence="2" key="1">
    <citation type="submission" date="2018-05" db="EMBL/GenBank/DDBJ databases">
        <title>Leptospira yasudae sp. nov. and Leptospira stimsonii sp. nov., two pathogenic species of the genus Leptospira isolated from environmental sources.</title>
        <authorList>
            <person name="Casanovas-Massana A."/>
            <person name="Hamond C."/>
            <person name="Santos L.A."/>
            <person name="Hacker K.P."/>
            <person name="Balassiano I."/>
            <person name="Medeiros M.A."/>
            <person name="Reis M.G."/>
            <person name="Ko A.I."/>
            <person name="Wunder E.A."/>
        </authorList>
    </citation>
    <scope>NUCLEOTIDE SEQUENCE [LARGE SCALE GENOMIC DNA]</scope>
    <source>
        <strain evidence="2">B21</strain>
    </source>
</reference>
<name>A0ABX9M364_9LEPT</name>
<organism evidence="1 2">
    <name type="scientific">Leptospira yasudae</name>
    <dbReference type="NCBI Taxonomy" id="2202201"/>
    <lineage>
        <taxon>Bacteria</taxon>
        <taxon>Pseudomonadati</taxon>
        <taxon>Spirochaetota</taxon>
        <taxon>Spirochaetia</taxon>
        <taxon>Leptospirales</taxon>
        <taxon>Leptospiraceae</taxon>
        <taxon>Leptospira</taxon>
    </lineage>
</organism>
<evidence type="ECO:0008006" key="3">
    <source>
        <dbReference type="Google" id="ProtNLM"/>
    </source>
</evidence>
<gene>
    <name evidence="1" type="ORF">DLM77_09255</name>
</gene>